<sequence>MPPKKKATGQQPSPKKQPVKQNDDAAEEVAAPPPDGEYNPEPPEIVAELNQALDKKHVRWTRPVTNWFPWRKSSEWATILFQRPWEELAKEKQHSFDRPHLPSLLYQEETGNNKSYSNDPQGLRTLYRNIQDRREHYLDGIKREEASMIGMANEGPDSPGRGKLGCEA</sequence>
<name>A0A177CQS5_9PLEO</name>
<reference evidence="2 3" key="1">
    <citation type="submission" date="2016-05" db="EMBL/GenBank/DDBJ databases">
        <title>Comparative analysis of secretome profiles of manganese(II)-oxidizing ascomycete fungi.</title>
        <authorList>
            <consortium name="DOE Joint Genome Institute"/>
            <person name="Zeiner C.A."/>
            <person name="Purvine S.O."/>
            <person name="Zink E.M."/>
            <person name="Wu S."/>
            <person name="Pasa-Tolic L."/>
            <person name="Chaput D.L."/>
            <person name="Haridas S."/>
            <person name="Grigoriev I.V."/>
            <person name="Santelli C.M."/>
            <person name="Hansel C.M."/>
        </authorList>
    </citation>
    <scope>NUCLEOTIDE SEQUENCE [LARGE SCALE GENOMIC DNA]</scope>
    <source>
        <strain evidence="2 3">AP3s5-JAC2a</strain>
    </source>
</reference>
<protein>
    <submittedName>
        <fullName evidence="2">Uncharacterized protein</fullName>
    </submittedName>
</protein>
<dbReference type="InParanoid" id="A0A177CQS5"/>
<organism evidence="2 3">
    <name type="scientific">Paraphaeosphaeria sporulosa</name>
    <dbReference type="NCBI Taxonomy" id="1460663"/>
    <lineage>
        <taxon>Eukaryota</taxon>
        <taxon>Fungi</taxon>
        <taxon>Dikarya</taxon>
        <taxon>Ascomycota</taxon>
        <taxon>Pezizomycotina</taxon>
        <taxon>Dothideomycetes</taxon>
        <taxon>Pleosporomycetidae</taxon>
        <taxon>Pleosporales</taxon>
        <taxon>Massarineae</taxon>
        <taxon>Didymosphaeriaceae</taxon>
        <taxon>Paraphaeosphaeria</taxon>
    </lineage>
</organism>
<feature type="region of interest" description="Disordered" evidence="1">
    <location>
        <begin position="148"/>
        <end position="168"/>
    </location>
</feature>
<feature type="compositionally biased region" description="Low complexity" evidence="1">
    <location>
        <begin position="10"/>
        <end position="20"/>
    </location>
</feature>
<evidence type="ECO:0000313" key="3">
    <source>
        <dbReference type="Proteomes" id="UP000077069"/>
    </source>
</evidence>
<gene>
    <name evidence="2" type="ORF">CC84DRAFT_1213243</name>
</gene>
<dbReference type="AlphaFoldDB" id="A0A177CQS5"/>
<dbReference type="RefSeq" id="XP_018040229.1">
    <property type="nucleotide sequence ID" value="XM_018182513.1"/>
</dbReference>
<dbReference type="Proteomes" id="UP000077069">
    <property type="component" value="Unassembled WGS sequence"/>
</dbReference>
<proteinExistence type="predicted"/>
<dbReference type="EMBL" id="KV441549">
    <property type="protein sequence ID" value="OAG09864.1"/>
    <property type="molecule type" value="Genomic_DNA"/>
</dbReference>
<feature type="compositionally biased region" description="Pro residues" evidence="1">
    <location>
        <begin position="31"/>
        <end position="43"/>
    </location>
</feature>
<keyword evidence="3" id="KW-1185">Reference proteome</keyword>
<dbReference type="GeneID" id="28765999"/>
<evidence type="ECO:0000313" key="2">
    <source>
        <dbReference type="EMBL" id="OAG09864.1"/>
    </source>
</evidence>
<evidence type="ECO:0000256" key="1">
    <source>
        <dbReference type="SAM" id="MobiDB-lite"/>
    </source>
</evidence>
<feature type="region of interest" description="Disordered" evidence="1">
    <location>
        <begin position="1"/>
        <end position="44"/>
    </location>
</feature>
<accession>A0A177CQS5</accession>